<evidence type="ECO:0000313" key="3">
    <source>
        <dbReference type="EMBL" id="NWQ95305.1"/>
    </source>
</evidence>
<evidence type="ECO:0000313" key="4">
    <source>
        <dbReference type="Proteomes" id="UP000574691"/>
    </source>
</evidence>
<proteinExistence type="predicted"/>
<dbReference type="SMART" id="SM00271">
    <property type="entry name" value="DnaJ"/>
    <property type="match status" value="1"/>
</dbReference>
<dbReference type="InterPro" id="IPR044713">
    <property type="entry name" value="DNJA1/2-like"/>
</dbReference>
<dbReference type="InterPro" id="IPR036869">
    <property type="entry name" value="J_dom_sf"/>
</dbReference>
<dbReference type="PRINTS" id="PR00625">
    <property type="entry name" value="JDOMAIN"/>
</dbReference>
<dbReference type="FunFam" id="1.10.287.110:FF:000014">
    <property type="entry name" value="dnaJ homolog subfamily A member 1"/>
    <property type="match status" value="1"/>
</dbReference>
<dbReference type="EMBL" id="VYXH01009621">
    <property type="protein sequence ID" value="NWQ95305.1"/>
    <property type="molecule type" value="Genomic_DNA"/>
</dbReference>
<keyword evidence="4" id="KW-1185">Reference proteome</keyword>
<dbReference type="Gene3D" id="1.10.287.110">
    <property type="entry name" value="DnaJ domain"/>
    <property type="match status" value="1"/>
</dbReference>
<dbReference type="PROSITE" id="PS50076">
    <property type="entry name" value="DNAJ_2"/>
    <property type="match status" value="1"/>
</dbReference>
<dbReference type="InterPro" id="IPR018253">
    <property type="entry name" value="DnaJ_domain_CS"/>
</dbReference>
<organism evidence="3 4">
    <name type="scientific">Burhinus bistriatus</name>
    <dbReference type="NCBI Taxonomy" id="240201"/>
    <lineage>
        <taxon>Eukaryota</taxon>
        <taxon>Metazoa</taxon>
        <taxon>Chordata</taxon>
        <taxon>Craniata</taxon>
        <taxon>Vertebrata</taxon>
        <taxon>Euteleostomi</taxon>
        <taxon>Archelosauria</taxon>
        <taxon>Archosauria</taxon>
        <taxon>Dinosauria</taxon>
        <taxon>Saurischia</taxon>
        <taxon>Theropoda</taxon>
        <taxon>Coelurosauria</taxon>
        <taxon>Aves</taxon>
        <taxon>Neognathae</taxon>
        <taxon>Neoaves</taxon>
        <taxon>Charadriiformes</taxon>
        <taxon>Burhinidae</taxon>
        <taxon>Burhinus</taxon>
    </lineage>
</organism>
<dbReference type="Proteomes" id="UP000574691">
    <property type="component" value="Unassembled WGS sequence"/>
</dbReference>
<dbReference type="CDD" id="cd06257">
    <property type="entry name" value="DnaJ"/>
    <property type="match status" value="1"/>
</dbReference>
<dbReference type="AlphaFoldDB" id="A0A7K4TB20"/>
<dbReference type="PANTHER" id="PTHR43888">
    <property type="entry name" value="DNAJ-LIKE-2, ISOFORM A-RELATED"/>
    <property type="match status" value="1"/>
</dbReference>
<dbReference type="GO" id="GO:0030544">
    <property type="term" value="F:Hsp70 protein binding"/>
    <property type="evidence" value="ECO:0007669"/>
    <property type="project" value="InterPro"/>
</dbReference>
<dbReference type="SUPFAM" id="SSF46565">
    <property type="entry name" value="Chaperone J-domain"/>
    <property type="match status" value="1"/>
</dbReference>
<dbReference type="Pfam" id="PF00226">
    <property type="entry name" value="DnaJ"/>
    <property type="match status" value="1"/>
</dbReference>
<comment type="caution">
    <text evidence="3">The sequence shown here is derived from an EMBL/GenBank/DDBJ whole genome shotgun (WGS) entry which is preliminary data.</text>
</comment>
<evidence type="ECO:0000259" key="2">
    <source>
        <dbReference type="PROSITE" id="PS50076"/>
    </source>
</evidence>
<dbReference type="PROSITE" id="PS00636">
    <property type="entry name" value="DNAJ_1"/>
    <property type="match status" value="1"/>
</dbReference>
<evidence type="ECO:0000256" key="1">
    <source>
        <dbReference type="ARBA" id="ARBA00023186"/>
    </source>
</evidence>
<feature type="non-terminal residue" evidence="3">
    <location>
        <position position="103"/>
    </location>
</feature>
<name>A0A7K4TB20_9CHAR</name>
<dbReference type="GO" id="GO:0006457">
    <property type="term" value="P:protein folding"/>
    <property type="evidence" value="ECO:0007669"/>
    <property type="project" value="InterPro"/>
</dbReference>
<protein>
    <submittedName>
        <fullName evidence="3">DNJA1 protein</fullName>
    </submittedName>
</protein>
<dbReference type="InterPro" id="IPR001623">
    <property type="entry name" value="DnaJ_domain"/>
</dbReference>
<gene>
    <name evidence="3" type="primary">Dnaja1_2</name>
    <name evidence="3" type="ORF">BURBIS_R00981</name>
</gene>
<feature type="domain" description="J" evidence="2">
    <location>
        <begin position="6"/>
        <end position="68"/>
    </location>
</feature>
<reference evidence="3 4" key="1">
    <citation type="submission" date="2019-09" db="EMBL/GenBank/DDBJ databases">
        <title>Bird 10,000 Genomes (B10K) Project - Family phase.</title>
        <authorList>
            <person name="Zhang G."/>
        </authorList>
    </citation>
    <scope>NUCLEOTIDE SEQUENCE [LARGE SCALE GENOMIC DNA]</scope>
    <source>
        <strain evidence="3">B10K-DU-001-64</strain>
        <tissue evidence="3">Muscle</tissue>
    </source>
</reference>
<accession>A0A7K4TB20</accession>
<keyword evidence="1" id="KW-0143">Chaperone</keyword>
<feature type="non-terminal residue" evidence="3">
    <location>
        <position position="1"/>
    </location>
</feature>
<sequence length="103" mass="11436">MVKETGYYDLLGVRPGASLDEIKRAYRRLALRYHPDKNPSEGERFKQISQAYEVLSDSHKRALYDRGGERAMKEGGLGSRGGSGGFGSPMDIFDLFFGGGVRM</sequence>